<gene>
    <name evidence="1" type="ORF">H7T88_00395</name>
</gene>
<evidence type="ECO:0000313" key="1">
    <source>
        <dbReference type="EMBL" id="MBY0201700.1"/>
    </source>
</evidence>
<evidence type="ECO:0000313" key="2">
    <source>
        <dbReference type="Proteomes" id="UP000706031"/>
    </source>
</evidence>
<protein>
    <submittedName>
        <fullName evidence="1">Uncharacterized protein</fullName>
    </submittedName>
</protein>
<proteinExistence type="predicted"/>
<accession>A0ABS7KC44</accession>
<name>A0ABS7KC44_9BACL</name>
<keyword evidence="2" id="KW-1185">Reference proteome</keyword>
<sequence>MNISYQNRLRYVYKVTSSRIRKANYHLNLTYHDASINGELAAIGNHQVFRFIDQLRSQKRMEEQWIEIQHELRRVKALKTTVQHNFSLFTAGVHTTIHQEAYNYRDLLKRRWIVRLW</sequence>
<dbReference type="EMBL" id="JACLIC010000002">
    <property type="protein sequence ID" value="MBY0201700.1"/>
    <property type="molecule type" value="Genomic_DNA"/>
</dbReference>
<dbReference type="Proteomes" id="UP000706031">
    <property type="component" value="Unassembled WGS sequence"/>
</dbReference>
<dbReference type="RefSeq" id="WP_154886788.1">
    <property type="nucleotide sequence ID" value="NZ_JACLIC010000002.1"/>
</dbReference>
<organism evidence="1 2">
    <name type="scientific">Paenibacillus cucumis</name>
    <name type="common">ex Kampfer et al. 2016</name>
    <dbReference type="NCBI Taxonomy" id="1776858"/>
    <lineage>
        <taxon>Bacteria</taxon>
        <taxon>Bacillati</taxon>
        <taxon>Bacillota</taxon>
        <taxon>Bacilli</taxon>
        <taxon>Bacillales</taxon>
        <taxon>Paenibacillaceae</taxon>
        <taxon>Paenibacillus</taxon>
    </lineage>
</organism>
<comment type="caution">
    <text evidence="1">The sequence shown here is derived from an EMBL/GenBank/DDBJ whole genome shotgun (WGS) entry which is preliminary data.</text>
</comment>
<reference evidence="1 2" key="1">
    <citation type="submission" date="2020-08" db="EMBL/GenBank/DDBJ databases">
        <title>Fungal Genomes of the International Space Station.</title>
        <authorList>
            <person name="Seuylemezian A."/>
            <person name="Singh N.K."/>
            <person name="Wood J."/>
            <person name="Venkateswaran K."/>
        </authorList>
    </citation>
    <scope>NUCLEOTIDE SEQUENCE [LARGE SCALE GENOMIC DNA]</scope>
    <source>
        <strain evidence="1 2">S/N-304-OC-R4</strain>
    </source>
</reference>